<keyword evidence="1" id="KW-0723">Serine/threonine-protein kinase</keyword>
<dbReference type="GO" id="GO:0004674">
    <property type="term" value="F:protein serine/threonine kinase activity"/>
    <property type="evidence" value="ECO:0007669"/>
    <property type="project" value="UniProtKB-KW"/>
</dbReference>
<dbReference type="OrthoDB" id="194987at2759"/>
<dbReference type="PANTHER" id="PTHR45992:SF2">
    <property type="entry name" value="EUKARYOTIC ELONGATION FACTOR 2 KINASE"/>
    <property type="match status" value="1"/>
</dbReference>
<evidence type="ECO:0000256" key="5">
    <source>
        <dbReference type="ARBA" id="ARBA00022840"/>
    </source>
</evidence>
<keyword evidence="3" id="KW-0547">Nucleotide-binding</keyword>
<evidence type="ECO:0000313" key="10">
    <source>
        <dbReference type="Proteomes" id="UP000789595"/>
    </source>
</evidence>
<keyword evidence="4" id="KW-0418">Kinase</keyword>
<feature type="region of interest" description="Disordered" evidence="6">
    <location>
        <begin position="1"/>
        <end position="21"/>
    </location>
</feature>
<accession>A0A7S4E312</accession>
<dbReference type="SMART" id="SM00333">
    <property type="entry name" value="TUDOR"/>
    <property type="match status" value="1"/>
</dbReference>
<evidence type="ECO:0000313" key="9">
    <source>
        <dbReference type="EMBL" id="CAH0364285.1"/>
    </source>
</evidence>
<protein>
    <recommendedName>
        <fullName evidence="7">Alpha-type protein kinase domain-containing protein</fullName>
    </recommendedName>
</protein>
<dbReference type="Pfam" id="PF02816">
    <property type="entry name" value="Alpha_kinase"/>
    <property type="match status" value="1"/>
</dbReference>
<dbReference type="EMBL" id="CAKKNE010000001">
    <property type="protein sequence ID" value="CAH0364285.1"/>
    <property type="molecule type" value="Genomic_DNA"/>
</dbReference>
<feature type="region of interest" description="Disordered" evidence="6">
    <location>
        <begin position="583"/>
        <end position="621"/>
    </location>
</feature>
<dbReference type="CDD" id="cd04508">
    <property type="entry name" value="Tudor_SF"/>
    <property type="match status" value="1"/>
</dbReference>
<sequence length="675" mass="73179">MADAPPPPVLRRETTSVEEDCCNAPEPPPCTPMQCRAARAKLRKHIWACARELLKMPDCWAKHQLERRPAQRIRRHRYDPETQEWRVDESLIKIAAEPFDEGAMRQCYRAKKLSFGYVQRFHALDWKKAQNFVVKSYKTEGDAARAFDDVRLQAEASLYADKFNELEPPKPIHVIAACVLELVDDPTTPALCAERFIDGADRFGRGFVKHNNNSGFVDHDEHRSTPQAFSAYSFYASEGDVLVCDVQGVDDLYTDPQLHSVDESRGEGDLGRRGMALFFATVDAEATKGLFEPLGIPQFELSPAERRRAATQEDEEEPQKRSSVRFSGIPDKSTQSRHDEARRLSIMGARRVRLEAQKSLRTLCKCDEINAELEDVSTAGGATACAARALLDAIDESASSATPRTSYKLETAVAEVHAALARLECEARWTANPDVYSALFHCAIAARHSPSAAYALARFHRGLDHPILPLPVDAAKELRDEARAGSLLLSAAAGGHNAAKASFALAALDDASARAIGLVGADIAVAERFVCEVWEDREGGGAAAAETFAVGDVVEANYGGEGHWYPGRIASFDSGSYEIAYDDGESESGVSTANVRRASDVSEDDATAATAEPAKEDDDSALPMPLHELFAAVAAAYASSNAAKATTLYEKAAAIALKGGSASAGVYLSKAAALE</sequence>
<dbReference type="InterPro" id="IPR011009">
    <property type="entry name" value="Kinase-like_dom_sf"/>
</dbReference>
<dbReference type="EMBL" id="HBIW01002766">
    <property type="protein sequence ID" value="CAE0686881.1"/>
    <property type="molecule type" value="Transcribed_RNA"/>
</dbReference>
<feature type="domain" description="Alpha-type protein kinase" evidence="7">
    <location>
        <begin position="77"/>
        <end position="299"/>
    </location>
</feature>
<keyword evidence="2" id="KW-0808">Transferase</keyword>
<dbReference type="PANTHER" id="PTHR45992">
    <property type="entry name" value="EUKARYOTIC ELONGATION FACTOR 2 KINASE-RELATED"/>
    <property type="match status" value="1"/>
</dbReference>
<dbReference type="InterPro" id="IPR051852">
    <property type="entry name" value="Alpha-type_PK"/>
</dbReference>
<dbReference type="Gene3D" id="2.30.30.140">
    <property type="match status" value="1"/>
</dbReference>
<dbReference type="InterPro" id="IPR002999">
    <property type="entry name" value="Tudor"/>
</dbReference>
<dbReference type="GO" id="GO:0005524">
    <property type="term" value="F:ATP binding"/>
    <property type="evidence" value="ECO:0007669"/>
    <property type="project" value="UniProtKB-KW"/>
</dbReference>
<evidence type="ECO:0000256" key="1">
    <source>
        <dbReference type="ARBA" id="ARBA00022527"/>
    </source>
</evidence>
<reference evidence="9" key="2">
    <citation type="submission" date="2021-11" db="EMBL/GenBank/DDBJ databases">
        <authorList>
            <consortium name="Genoscope - CEA"/>
            <person name="William W."/>
        </authorList>
    </citation>
    <scope>NUCLEOTIDE SEQUENCE</scope>
</reference>
<evidence type="ECO:0000256" key="6">
    <source>
        <dbReference type="SAM" id="MobiDB-lite"/>
    </source>
</evidence>
<evidence type="ECO:0000256" key="3">
    <source>
        <dbReference type="ARBA" id="ARBA00022741"/>
    </source>
</evidence>
<proteinExistence type="predicted"/>
<evidence type="ECO:0000259" key="7">
    <source>
        <dbReference type="PROSITE" id="PS51158"/>
    </source>
</evidence>
<dbReference type="Gene3D" id="3.30.200.20">
    <property type="entry name" value="Phosphorylase Kinase, domain 1"/>
    <property type="match status" value="2"/>
</dbReference>
<evidence type="ECO:0000256" key="2">
    <source>
        <dbReference type="ARBA" id="ARBA00022679"/>
    </source>
</evidence>
<gene>
    <name evidence="8" type="ORF">PCAL00307_LOCUS2315</name>
    <name evidence="9" type="ORF">PECAL_1P06400</name>
</gene>
<dbReference type="SMART" id="SM00811">
    <property type="entry name" value="Alpha_kinase"/>
    <property type="match status" value="1"/>
</dbReference>
<organism evidence="8">
    <name type="scientific">Pelagomonas calceolata</name>
    <dbReference type="NCBI Taxonomy" id="35677"/>
    <lineage>
        <taxon>Eukaryota</taxon>
        <taxon>Sar</taxon>
        <taxon>Stramenopiles</taxon>
        <taxon>Ochrophyta</taxon>
        <taxon>Pelagophyceae</taxon>
        <taxon>Pelagomonadales</taxon>
        <taxon>Pelagomonadaceae</taxon>
        <taxon>Pelagomonas</taxon>
    </lineage>
</organism>
<dbReference type="PROSITE" id="PS51158">
    <property type="entry name" value="ALPHA_KINASE"/>
    <property type="match status" value="1"/>
</dbReference>
<evidence type="ECO:0000313" key="8">
    <source>
        <dbReference type="EMBL" id="CAE0686881.1"/>
    </source>
</evidence>
<dbReference type="Gene3D" id="3.20.200.10">
    <property type="entry name" value="MHCK/EF2 kinase"/>
    <property type="match status" value="1"/>
</dbReference>
<keyword evidence="10" id="KW-1185">Reference proteome</keyword>
<name>A0A7S4E312_9STRA</name>
<dbReference type="InterPro" id="IPR004166">
    <property type="entry name" value="a-kinase_dom"/>
</dbReference>
<dbReference type="AlphaFoldDB" id="A0A7S4E312"/>
<feature type="region of interest" description="Disordered" evidence="6">
    <location>
        <begin position="302"/>
        <end position="342"/>
    </location>
</feature>
<dbReference type="Proteomes" id="UP000789595">
    <property type="component" value="Unassembled WGS sequence"/>
</dbReference>
<keyword evidence="5" id="KW-0067">ATP-binding</keyword>
<dbReference type="GO" id="GO:0031037">
    <property type="term" value="P:myosin II filament disassembly"/>
    <property type="evidence" value="ECO:0007669"/>
    <property type="project" value="TreeGrafter"/>
</dbReference>
<evidence type="ECO:0000256" key="4">
    <source>
        <dbReference type="ARBA" id="ARBA00022777"/>
    </source>
</evidence>
<dbReference type="SUPFAM" id="SSF56112">
    <property type="entry name" value="Protein kinase-like (PK-like)"/>
    <property type="match status" value="1"/>
</dbReference>
<dbReference type="GO" id="GO:1903013">
    <property type="term" value="P:response to differentiation-inducing factor 1"/>
    <property type="evidence" value="ECO:0007669"/>
    <property type="project" value="TreeGrafter"/>
</dbReference>
<reference evidence="8" key="1">
    <citation type="submission" date="2021-01" db="EMBL/GenBank/DDBJ databases">
        <authorList>
            <person name="Corre E."/>
            <person name="Pelletier E."/>
            <person name="Niang G."/>
            <person name="Scheremetjew M."/>
            <person name="Finn R."/>
            <person name="Kale V."/>
            <person name="Holt S."/>
            <person name="Cochrane G."/>
            <person name="Meng A."/>
            <person name="Brown T."/>
            <person name="Cohen L."/>
        </authorList>
    </citation>
    <scope>NUCLEOTIDE SEQUENCE</scope>
    <source>
        <strain evidence="8">CCMP1756</strain>
    </source>
</reference>